<name>X1RAP8_9ZZZZ</name>
<reference evidence="1" key="1">
    <citation type="journal article" date="2014" name="Front. Microbiol.">
        <title>High frequency of phylogenetically diverse reductive dehalogenase-homologous genes in deep subseafloor sedimentary metagenomes.</title>
        <authorList>
            <person name="Kawai M."/>
            <person name="Futagami T."/>
            <person name="Toyoda A."/>
            <person name="Takaki Y."/>
            <person name="Nishi S."/>
            <person name="Hori S."/>
            <person name="Arai W."/>
            <person name="Tsubouchi T."/>
            <person name="Morono Y."/>
            <person name="Uchiyama I."/>
            <person name="Ito T."/>
            <person name="Fujiyama A."/>
            <person name="Inagaki F."/>
            <person name="Takami H."/>
        </authorList>
    </citation>
    <scope>NUCLEOTIDE SEQUENCE</scope>
    <source>
        <strain evidence="1">Expedition CK06-06</strain>
    </source>
</reference>
<sequence>EQSVVVINGATGKRYTVISGEEFLSSVNISNYHPGIKGKEIAVVICPGADYWTEIYGFINNQFKKVSEMLPGQVVINEDGSLVGFRRHLWEGGEAYVPCPIGEKNKLLKALPIKKEIAKTIVIDADKTKDITYTIHKKTEN</sequence>
<accession>X1RAP8</accession>
<proteinExistence type="predicted"/>
<feature type="non-terminal residue" evidence="1">
    <location>
        <position position="1"/>
    </location>
</feature>
<evidence type="ECO:0000313" key="1">
    <source>
        <dbReference type="EMBL" id="GAI52659.1"/>
    </source>
</evidence>
<gene>
    <name evidence="1" type="ORF">S06H3_61448</name>
</gene>
<dbReference type="AlphaFoldDB" id="X1RAP8"/>
<protein>
    <submittedName>
        <fullName evidence="1">Uncharacterized protein</fullName>
    </submittedName>
</protein>
<organism evidence="1">
    <name type="scientific">marine sediment metagenome</name>
    <dbReference type="NCBI Taxonomy" id="412755"/>
    <lineage>
        <taxon>unclassified sequences</taxon>
        <taxon>metagenomes</taxon>
        <taxon>ecological metagenomes</taxon>
    </lineage>
</organism>
<comment type="caution">
    <text evidence="1">The sequence shown here is derived from an EMBL/GenBank/DDBJ whole genome shotgun (WGS) entry which is preliminary data.</text>
</comment>
<dbReference type="EMBL" id="BARV01040296">
    <property type="protein sequence ID" value="GAI52659.1"/>
    <property type="molecule type" value="Genomic_DNA"/>
</dbReference>